<protein>
    <submittedName>
        <fullName evidence="2">M23 family metallopeptidase</fullName>
    </submittedName>
</protein>
<proteinExistence type="predicted"/>
<gene>
    <name evidence="2" type="ORF">HLB23_02115</name>
</gene>
<dbReference type="CDD" id="cd12797">
    <property type="entry name" value="M23_peptidase"/>
    <property type="match status" value="1"/>
</dbReference>
<dbReference type="PANTHER" id="PTHR21666">
    <property type="entry name" value="PEPTIDASE-RELATED"/>
    <property type="match status" value="1"/>
</dbReference>
<name>A0A849BUW7_9NOCA</name>
<comment type="caution">
    <text evidence="2">The sequence shown here is derived from an EMBL/GenBank/DDBJ whole genome shotgun (WGS) entry which is preliminary data.</text>
</comment>
<feature type="domain" description="M23ase beta-sheet core" evidence="1">
    <location>
        <begin position="217"/>
        <end position="312"/>
    </location>
</feature>
<dbReference type="InterPro" id="IPR050570">
    <property type="entry name" value="Cell_wall_metabolism_enzyme"/>
</dbReference>
<dbReference type="SUPFAM" id="SSF51261">
    <property type="entry name" value="Duplicated hybrid motif"/>
    <property type="match status" value="1"/>
</dbReference>
<dbReference type="Proteomes" id="UP000586827">
    <property type="component" value="Unassembled WGS sequence"/>
</dbReference>
<dbReference type="InterPro" id="IPR016047">
    <property type="entry name" value="M23ase_b-sheet_dom"/>
</dbReference>
<organism evidence="2 3">
    <name type="scientific">Nocardia uniformis</name>
    <dbReference type="NCBI Taxonomy" id="53432"/>
    <lineage>
        <taxon>Bacteria</taxon>
        <taxon>Bacillati</taxon>
        <taxon>Actinomycetota</taxon>
        <taxon>Actinomycetes</taxon>
        <taxon>Mycobacteriales</taxon>
        <taxon>Nocardiaceae</taxon>
        <taxon>Nocardia</taxon>
    </lineage>
</organism>
<evidence type="ECO:0000313" key="2">
    <source>
        <dbReference type="EMBL" id="NNH68686.1"/>
    </source>
</evidence>
<evidence type="ECO:0000259" key="1">
    <source>
        <dbReference type="Pfam" id="PF01551"/>
    </source>
</evidence>
<dbReference type="EMBL" id="JABELX010000001">
    <property type="protein sequence ID" value="NNH68686.1"/>
    <property type="molecule type" value="Genomic_DNA"/>
</dbReference>
<sequence length="330" mass="33191">MEPGPNTRHRVDTGLTGRIRAAAGAAVAAGALIATTSAQLTSAVATAAPLPPADHEADRMLEPAAEPVPAADVEEQAVYAVPSEIPGDTAEVAPAAAPVATPFGLVGLPVEISGPLAQAEQAIKELQQQFAPPAVAPAAPAPAAAAPAAVAPAATPFGLAGLPPEISGPLAQAEQAIKDLQQRVAPPAQAPRITAAPAVLPVAGAISSGFGSRWGAFHYGVDIADTLGTPIHSAMGGTVIEAGPASGFGLWVRVLQDDGTTAVYGHVNDMYVQAGQRVNAGDVIATVGNRGQSTGPHLHLEIWNPDGSKIDPVAWLAAKGVLMEQRWGAH</sequence>
<accession>A0A849BUW7</accession>
<dbReference type="PANTHER" id="PTHR21666:SF270">
    <property type="entry name" value="MUREIN HYDROLASE ACTIVATOR ENVC"/>
    <property type="match status" value="1"/>
</dbReference>
<dbReference type="Gene3D" id="2.70.70.10">
    <property type="entry name" value="Glucose Permease (Domain IIA)"/>
    <property type="match status" value="1"/>
</dbReference>
<keyword evidence="3" id="KW-1185">Reference proteome</keyword>
<dbReference type="InterPro" id="IPR011055">
    <property type="entry name" value="Dup_hybrid_motif"/>
</dbReference>
<dbReference type="GO" id="GO:0004222">
    <property type="term" value="F:metalloendopeptidase activity"/>
    <property type="evidence" value="ECO:0007669"/>
    <property type="project" value="TreeGrafter"/>
</dbReference>
<dbReference type="Pfam" id="PF01551">
    <property type="entry name" value="Peptidase_M23"/>
    <property type="match status" value="1"/>
</dbReference>
<reference evidence="2 3" key="1">
    <citation type="submission" date="2020-05" db="EMBL/GenBank/DDBJ databases">
        <title>MicrobeNet Type strains.</title>
        <authorList>
            <person name="Nicholson A.C."/>
        </authorList>
    </citation>
    <scope>NUCLEOTIDE SEQUENCE [LARGE SCALE GENOMIC DNA]</scope>
    <source>
        <strain evidence="2 3">JCM 3224</strain>
    </source>
</reference>
<dbReference type="AlphaFoldDB" id="A0A849BUW7"/>
<evidence type="ECO:0000313" key="3">
    <source>
        <dbReference type="Proteomes" id="UP000586827"/>
    </source>
</evidence>